<sequence length="145" mass="14892">MSMSTIQRTQSQLRRRGGGRVAAALSGVLLIAALAGCSATGDAAAELPGDFPKAVQMADGTVTAAAKADGAWTASVKLDQDATRQQAIEELTSNGFAIVGESGTHGNDRVYSLASDTYSVRVGVTTVDGNDVLNYTVAKRQTAAE</sequence>
<evidence type="ECO:0000313" key="2">
    <source>
        <dbReference type="Proteomes" id="UP000291832"/>
    </source>
</evidence>
<dbReference type="Proteomes" id="UP000291832">
    <property type="component" value="Unassembled WGS sequence"/>
</dbReference>
<dbReference type="EMBL" id="SHKI01000002">
    <property type="protein sequence ID" value="RZT68433.1"/>
    <property type="molecule type" value="Genomic_DNA"/>
</dbReference>
<protein>
    <submittedName>
        <fullName evidence="1">Uncharacterized protein</fullName>
    </submittedName>
</protein>
<evidence type="ECO:0000313" key="1">
    <source>
        <dbReference type="EMBL" id="RZT68433.1"/>
    </source>
</evidence>
<comment type="caution">
    <text evidence="1">The sequence shown here is derived from an EMBL/GenBank/DDBJ whole genome shotgun (WGS) entry which is preliminary data.</text>
</comment>
<keyword evidence="2" id="KW-1185">Reference proteome</keyword>
<dbReference type="OrthoDB" id="4991524at2"/>
<gene>
    <name evidence="1" type="ORF">EV139_0156</name>
</gene>
<proteinExistence type="predicted"/>
<accession>A0A4Q7U4J1</accession>
<organism evidence="1 2">
    <name type="scientific">Leucobacter luti</name>
    <dbReference type="NCBI Taxonomy" id="340320"/>
    <lineage>
        <taxon>Bacteria</taxon>
        <taxon>Bacillati</taxon>
        <taxon>Actinomycetota</taxon>
        <taxon>Actinomycetes</taxon>
        <taxon>Micrococcales</taxon>
        <taxon>Microbacteriaceae</taxon>
        <taxon>Leucobacter</taxon>
    </lineage>
</organism>
<dbReference type="AlphaFoldDB" id="A0A4Q7U4J1"/>
<reference evidence="1 2" key="1">
    <citation type="journal article" date="2015" name="Stand. Genomic Sci.">
        <title>Genomic Encyclopedia of Bacterial and Archaeal Type Strains, Phase III: the genomes of soil and plant-associated and newly described type strains.</title>
        <authorList>
            <person name="Whitman W.B."/>
            <person name="Woyke T."/>
            <person name="Klenk H.P."/>
            <person name="Zhou Y."/>
            <person name="Lilburn T.G."/>
            <person name="Beck B.J."/>
            <person name="De Vos P."/>
            <person name="Vandamme P."/>
            <person name="Eisen J.A."/>
            <person name="Garrity G."/>
            <person name="Hugenholtz P."/>
            <person name="Kyrpides N.C."/>
        </authorList>
    </citation>
    <scope>NUCLEOTIDE SEQUENCE [LARGE SCALE GENOMIC DNA]</scope>
    <source>
        <strain evidence="1 2">RF6</strain>
    </source>
</reference>
<name>A0A4Q7U4J1_9MICO</name>
<dbReference type="RefSeq" id="WP_130452424.1">
    <property type="nucleotide sequence ID" value="NZ_QYAG01000004.1"/>
</dbReference>